<feature type="binding site" evidence="9">
    <location>
        <position position="132"/>
    </location>
    <ligand>
        <name>FMN</name>
        <dbReference type="ChEBI" id="CHEBI:58210"/>
    </ligand>
</feature>
<feature type="binding site" evidence="9">
    <location>
        <position position="62"/>
    </location>
    <ligand>
        <name>FMN</name>
        <dbReference type="ChEBI" id="CHEBI:58210"/>
    </ligand>
</feature>
<keyword evidence="12" id="KW-1185">Reference proteome</keyword>
<dbReference type="PIRSF" id="PIRSF006621">
    <property type="entry name" value="Dus"/>
    <property type="match status" value="1"/>
</dbReference>
<evidence type="ECO:0000256" key="3">
    <source>
        <dbReference type="ARBA" id="ARBA00022643"/>
    </source>
</evidence>
<evidence type="ECO:0000256" key="6">
    <source>
        <dbReference type="ARBA" id="ARBA00023002"/>
    </source>
</evidence>
<evidence type="ECO:0000256" key="7">
    <source>
        <dbReference type="PIRNR" id="PIRNR006621"/>
    </source>
</evidence>
<keyword evidence="5" id="KW-0521">NADP</keyword>
<organism evidence="11 12">
    <name type="scientific">Agathobacter ruminis</name>
    <dbReference type="NCBI Taxonomy" id="1712665"/>
    <lineage>
        <taxon>Bacteria</taxon>
        <taxon>Bacillati</taxon>
        <taxon>Bacillota</taxon>
        <taxon>Clostridia</taxon>
        <taxon>Lachnospirales</taxon>
        <taxon>Lachnospiraceae</taxon>
        <taxon>Agathobacter</taxon>
    </lineage>
</organism>
<dbReference type="Pfam" id="PF01207">
    <property type="entry name" value="Dus"/>
    <property type="match status" value="1"/>
</dbReference>
<dbReference type="PANTHER" id="PTHR45846">
    <property type="entry name" value="TRNA-DIHYDROURIDINE(47) SYNTHASE [NAD(P)(+)]-LIKE"/>
    <property type="match status" value="1"/>
</dbReference>
<dbReference type="InterPro" id="IPR013785">
    <property type="entry name" value="Aldolase_TIM"/>
</dbReference>
<dbReference type="GO" id="GO:0050660">
    <property type="term" value="F:flavin adenine dinucleotide binding"/>
    <property type="evidence" value="ECO:0007669"/>
    <property type="project" value="InterPro"/>
</dbReference>
<comment type="function">
    <text evidence="7">Catalyzes the synthesis of 5,6-dihydrouridine (D), a modified base found in the D-loop of most tRNAs, via the reduction of the C5-C6 double bond in target uridines.</text>
</comment>
<keyword evidence="6 7" id="KW-0560">Oxidoreductase</keyword>
<dbReference type="InterPro" id="IPR001269">
    <property type="entry name" value="DUS_fam"/>
</dbReference>
<dbReference type="Proteomes" id="UP000224563">
    <property type="component" value="Unassembled WGS sequence"/>
</dbReference>
<dbReference type="Gene3D" id="3.20.20.70">
    <property type="entry name" value="Aldolase class I"/>
    <property type="match status" value="1"/>
</dbReference>
<evidence type="ECO:0000256" key="5">
    <source>
        <dbReference type="ARBA" id="ARBA00022857"/>
    </source>
</evidence>
<feature type="active site" description="Proton donor" evidence="8">
    <location>
        <position position="93"/>
    </location>
</feature>
<dbReference type="InterPro" id="IPR018517">
    <property type="entry name" value="tRNA_hU_synthase_CS"/>
</dbReference>
<evidence type="ECO:0000256" key="1">
    <source>
        <dbReference type="ARBA" id="ARBA00001917"/>
    </source>
</evidence>
<reference evidence="11 12" key="1">
    <citation type="submission" date="2017-10" db="EMBL/GenBank/DDBJ databases">
        <title>Resolving the taxonomy of Roseburia spp., Eubacterium rectale and Agathobacter spp. through phylogenomic analysis.</title>
        <authorList>
            <person name="Sheridan P.O."/>
            <person name="Walker A.W."/>
            <person name="Duncan S.H."/>
            <person name="Scott K.P."/>
            <person name="Toole P.W.O."/>
            <person name="Luis P."/>
            <person name="Flint H.J."/>
        </authorList>
    </citation>
    <scope>NUCLEOTIDE SEQUENCE [LARGE SCALE GENOMIC DNA]</scope>
    <source>
        <strain evidence="11 12">JK623</strain>
    </source>
</reference>
<keyword evidence="3 7" id="KW-0288">FMN</keyword>
<keyword evidence="2 7" id="KW-0285">Flavoprotein</keyword>
<dbReference type="PANTHER" id="PTHR45846:SF1">
    <property type="entry name" value="TRNA-DIHYDROURIDINE(47) SYNTHASE [NAD(P)(+)]-LIKE"/>
    <property type="match status" value="1"/>
</dbReference>
<dbReference type="RefSeq" id="WP_099386354.1">
    <property type="nucleotide sequence ID" value="NZ_JANSWH010000052.1"/>
</dbReference>
<feature type="binding site" evidence="9">
    <location>
        <begin position="218"/>
        <end position="219"/>
    </location>
    <ligand>
        <name>FMN</name>
        <dbReference type="ChEBI" id="CHEBI:58210"/>
    </ligand>
</feature>
<evidence type="ECO:0000256" key="2">
    <source>
        <dbReference type="ARBA" id="ARBA00022630"/>
    </source>
</evidence>
<evidence type="ECO:0000313" key="12">
    <source>
        <dbReference type="Proteomes" id="UP000224563"/>
    </source>
</evidence>
<feature type="domain" description="DUS-like FMN-binding" evidence="10">
    <location>
        <begin position="5"/>
        <end position="287"/>
    </location>
</feature>
<dbReference type="InterPro" id="IPR035587">
    <property type="entry name" value="DUS-like_FMN-bd"/>
</dbReference>
<name>A0A2G3E2B5_9FIRM</name>
<evidence type="ECO:0000256" key="9">
    <source>
        <dbReference type="PIRSR" id="PIRSR006621-2"/>
    </source>
</evidence>
<protein>
    <recommendedName>
        <fullName evidence="7">tRNA-dihydrouridine synthase</fullName>
        <ecNumber evidence="7">1.3.1.-</ecNumber>
    </recommendedName>
</protein>
<dbReference type="AlphaFoldDB" id="A0A2G3E2B5"/>
<evidence type="ECO:0000313" key="11">
    <source>
        <dbReference type="EMBL" id="PHU37361.1"/>
    </source>
</evidence>
<keyword evidence="9" id="KW-0547">Nucleotide-binding</keyword>
<reference evidence="11 12" key="2">
    <citation type="submission" date="2017-10" db="EMBL/GenBank/DDBJ databases">
        <authorList>
            <person name="Banno H."/>
            <person name="Chua N.-H."/>
        </authorList>
    </citation>
    <scope>NUCLEOTIDE SEQUENCE [LARGE SCALE GENOMIC DNA]</scope>
    <source>
        <strain evidence="11 12">JK623</strain>
    </source>
</reference>
<comment type="cofactor">
    <cofactor evidence="1 7 9">
        <name>FMN</name>
        <dbReference type="ChEBI" id="CHEBI:58210"/>
    </cofactor>
</comment>
<dbReference type="PROSITE" id="PS01136">
    <property type="entry name" value="UPF0034"/>
    <property type="match status" value="1"/>
</dbReference>
<dbReference type="GO" id="GO:0003723">
    <property type="term" value="F:RNA binding"/>
    <property type="evidence" value="ECO:0007669"/>
    <property type="project" value="TreeGrafter"/>
</dbReference>
<comment type="caution">
    <text evidence="11">The sequence shown here is derived from an EMBL/GenBank/DDBJ whole genome shotgun (WGS) entry which is preliminary data.</text>
</comment>
<sequence>MKIYLAPMEGITNHIYRSALDAHFPGVDRYFTPFISATANLNKKQDRDVNPQNNIGMDLIPQLMAHTVDAVLHLQALLQERYGYSEINLNQGCPSATVISKDHGSGFLRDVERMDRYFEELFDRADFPVSVKTRIGVESEEEWDAILEVYRRYPFSEIIIHPRTTRDQYQGKPRLEQFARALEVLDASRICYNGDVYTIEDYQAIKAQFPQVDKVMIGRGILKNPMLVSEIKAFEAGEKYALNHEDWMALAAMMQQIRDVMQHTFSGDAHVLAHLKELWGYLAGLFPDAKKEIKSLKKSRKLAEYDAVVRLLFSDK</sequence>
<dbReference type="EMBL" id="PDYG01000064">
    <property type="protein sequence ID" value="PHU37361.1"/>
    <property type="molecule type" value="Genomic_DNA"/>
</dbReference>
<keyword evidence="4 7" id="KW-0819">tRNA processing</keyword>
<proteinExistence type="inferred from homology"/>
<gene>
    <name evidence="11" type="ORF">CSX02_08510</name>
</gene>
<comment type="similarity">
    <text evidence="7">Belongs to the dus family.</text>
</comment>
<evidence type="ECO:0000259" key="10">
    <source>
        <dbReference type="Pfam" id="PF01207"/>
    </source>
</evidence>
<dbReference type="CDD" id="cd02801">
    <property type="entry name" value="DUS_like_FMN"/>
    <property type="match status" value="1"/>
</dbReference>
<dbReference type="SUPFAM" id="SSF51395">
    <property type="entry name" value="FMN-linked oxidoreductases"/>
    <property type="match status" value="1"/>
</dbReference>
<evidence type="ECO:0000256" key="4">
    <source>
        <dbReference type="ARBA" id="ARBA00022694"/>
    </source>
</evidence>
<dbReference type="EC" id="1.3.1.-" evidence="7"/>
<accession>A0A2G3E2B5</accession>
<dbReference type="GO" id="GO:0017150">
    <property type="term" value="F:tRNA dihydrouridine synthase activity"/>
    <property type="evidence" value="ECO:0007669"/>
    <property type="project" value="InterPro"/>
</dbReference>
<evidence type="ECO:0000256" key="8">
    <source>
        <dbReference type="PIRSR" id="PIRSR006621-1"/>
    </source>
</evidence>
<feature type="binding site" evidence="9">
    <location>
        <position position="161"/>
    </location>
    <ligand>
        <name>FMN</name>
        <dbReference type="ChEBI" id="CHEBI:58210"/>
    </ligand>
</feature>